<accession>A0A4Y7WDS5</accession>
<comment type="caution">
    <text evidence="2">The sequence shown here is derived from an EMBL/GenBank/DDBJ whole genome shotgun (WGS) entry which is preliminary data.</text>
</comment>
<proteinExistence type="predicted"/>
<evidence type="ECO:0000259" key="1">
    <source>
        <dbReference type="Pfam" id="PF21821"/>
    </source>
</evidence>
<name>A0A4Y7WDS5_9BACI</name>
<dbReference type="InterPro" id="IPR036779">
    <property type="entry name" value="LysM_dom_sf"/>
</dbReference>
<protein>
    <submittedName>
        <fullName evidence="2">LysM domain-containing protein</fullName>
    </submittedName>
</protein>
<feature type="domain" description="Dit-like phage tail protein N-terminal" evidence="1">
    <location>
        <begin position="10"/>
        <end position="115"/>
    </location>
</feature>
<dbReference type="InterPro" id="IPR048494">
    <property type="entry name" value="Dit-like_N"/>
</dbReference>
<evidence type="ECO:0000313" key="3">
    <source>
        <dbReference type="Proteomes" id="UP000298210"/>
    </source>
</evidence>
<dbReference type="AlphaFoldDB" id="A0A4Y7WDS5"/>
<organism evidence="2 3">
    <name type="scientific">Shouchella lehensis</name>
    <dbReference type="NCBI Taxonomy" id="300825"/>
    <lineage>
        <taxon>Bacteria</taxon>
        <taxon>Bacillati</taxon>
        <taxon>Bacillota</taxon>
        <taxon>Bacilli</taxon>
        <taxon>Bacillales</taxon>
        <taxon>Bacillaceae</taxon>
        <taxon>Shouchella</taxon>
    </lineage>
</organism>
<dbReference type="RefSeq" id="WP_134260277.1">
    <property type="nucleotide sequence ID" value="NZ_LDIM01000012.1"/>
</dbReference>
<sequence length="179" mass="20577">MTMLGRVKLVIERESDGLDLDVTSFPVEKGSPLTDHVRKNPETMTISGFLLGPNAVSDYNWLVNQRGKQITYTGRKVFKNVLISNISRDVGEYQNGFSITVELKEVRIAKTPFVKKAVKNNGNKQKSNTKKDTKKYHVMKWGQTYSHLRMWYGTSLNQLRAWNKYPDRRIPTGAKLRVK</sequence>
<dbReference type="Pfam" id="PF21821">
    <property type="entry name" value="Dit_like"/>
    <property type="match status" value="1"/>
</dbReference>
<reference evidence="2 3" key="1">
    <citation type="submission" date="2019-03" db="EMBL/GenBank/DDBJ databases">
        <authorList>
            <person name="Liu G."/>
        </authorList>
    </citation>
    <scope>NUCLEOTIDE SEQUENCE [LARGE SCALE GENOMIC DNA]</scope>
    <source>
        <strain evidence="2 3">DSM 19099</strain>
    </source>
</reference>
<evidence type="ECO:0000313" key="2">
    <source>
        <dbReference type="EMBL" id="TES45653.1"/>
    </source>
</evidence>
<dbReference type="SUPFAM" id="SSF54106">
    <property type="entry name" value="LysM domain"/>
    <property type="match status" value="1"/>
</dbReference>
<dbReference type="EMBL" id="SNUX01000005">
    <property type="protein sequence ID" value="TES45653.1"/>
    <property type="molecule type" value="Genomic_DNA"/>
</dbReference>
<dbReference type="Proteomes" id="UP000298210">
    <property type="component" value="Unassembled WGS sequence"/>
</dbReference>
<gene>
    <name evidence="2" type="ORF">E2L03_19925</name>
</gene>